<evidence type="ECO:0000313" key="1">
    <source>
        <dbReference type="EMBL" id="KAA6325487.1"/>
    </source>
</evidence>
<dbReference type="InterPro" id="IPR043766">
    <property type="entry name" value="BfmA-like"/>
</dbReference>
<comment type="caution">
    <text evidence="1">The sequence shown here is derived from an EMBL/GenBank/DDBJ whole genome shotgun (WGS) entry which is preliminary data.</text>
</comment>
<organism evidence="1">
    <name type="scientific">termite gut metagenome</name>
    <dbReference type="NCBI Taxonomy" id="433724"/>
    <lineage>
        <taxon>unclassified sequences</taxon>
        <taxon>metagenomes</taxon>
        <taxon>organismal metagenomes</taxon>
    </lineage>
</organism>
<name>A0A5J4QUA8_9ZZZZ</name>
<accession>A0A5J4QUA8</accession>
<sequence>MDAKFYAIYVSPSATELMRMGKTEKERSDAMKPYIRKVFIPAYAQNFNKGLDANDILFYGKIHFNRECSDKTFLCTAI</sequence>
<dbReference type="Pfam" id="PF18976">
    <property type="entry name" value="DUF5712"/>
    <property type="match status" value="1"/>
</dbReference>
<dbReference type="AlphaFoldDB" id="A0A5J4QUA8"/>
<proteinExistence type="predicted"/>
<gene>
    <name evidence="1" type="ORF">EZS27_025309</name>
</gene>
<protein>
    <submittedName>
        <fullName evidence="1">Uncharacterized protein</fullName>
    </submittedName>
</protein>
<dbReference type="EMBL" id="SNRY01002351">
    <property type="protein sequence ID" value="KAA6325487.1"/>
    <property type="molecule type" value="Genomic_DNA"/>
</dbReference>
<reference evidence="1" key="1">
    <citation type="submission" date="2019-03" db="EMBL/GenBank/DDBJ databases">
        <title>Single cell metagenomics reveals metabolic interactions within the superorganism composed of flagellate Streblomastix strix and complex community of Bacteroidetes bacteria on its surface.</title>
        <authorList>
            <person name="Treitli S.C."/>
            <person name="Kolisko M."/>
            <person name="Husnik F."/>
            <person name="Keeling P."/>
            <person name="Hampl V."/>
        </authorList>
    </citation>
    <scope>NUCLEOTIDE SEQUENCE</scope>
    <source>
        <strain evidence="1">STM</strain>
    </source>
</reference>